<comment type="similarity">
    <text evidence="2">Belongs to the protease inhibitor I39 (alpha-2-macroglobulin) family.</text>
</comment>
<evidence type="ECO:0000256" key="2">
    <source>
        <dbReference type="ARBA" id="ARBA00010952"/>
    </source>
</evidence>
<dbReference type="AlphaFoldDB" id="A0A8X6XQU8"/>
<dbReference type="Pfam" id="PF17791">
    <property type="entry name" value="MG3"/>
    <property type="match status" value="1"/>
</dbReference>
<evidence type="ECO:0000256" key="3">
    <source>
        <dbReference type="ARBA" id="ARBA00022525"/>
    </source>
</evidence>
<dbReference type="InterPro" id="IPR047565">
    <property type="entry name" value="Alpha-macroglob_thiol-ester_cl"/>
</dbReference>
<reference evidence="10" key="1">
    <citation type="submission" date="2020-08" db="EMBL/GenBank/DDBJ databases">
        <title>Multicomponent nature underlies the extraordinary mechanical properties of spider dragline silk.</title>
        <authorList>
            <person name="Kono N."/>
            <person name="Nakamura H."/>
            <person name="Mori M."/>
            <person name="Yoshida Y."/>
            <person name="Ohtoshi R."/>
            <person name="Malay A.D."/>
            <person name="Moran D.A.P."/>
            <person name="Tomita M."/>
            <person name="Numata K."/>
            <person name="Arakawa K."/>
        </authorList>
    </citation>
    <scope>NUCLEOTIDE SEQUENCE</scope>
</reference>
<evidence type="ECO:0000256" key="4">
    <source>
        <dbReference type="ARBA" id="ARBA00022690"/>
    </source>
</evidence>
<dbReference type="InterPro" id="IPR040839">
    <property type="entry name" value="MG4"/>
</dbReference>
<evidence type="ECO:0000256" key="1">
    <source>
        <dbReference type="ARBA" id="ARBA00004613"/>
    </source>
</evidence>
<feature type="region of interest" description="Disordered" evidence="7">
    <location>
        <begin position="364"/>
        <end position="383"/>
    </location>
</feature>
<comment type="caution">
    <text evidence="10">The sequence shown here is derived from an EMBL/GenBank/DDBJ whole genome shotgun (WGS) entry which is preliminary data.</text>
</comment>
<dbReference type="PANTHER" id="PTHR11412">
    <property type="entry name" value="MACROGLOBULIN / COMPLEMENT"/>
    <property type="match status" value="1"/>
</dbReference>
<evidence type="ECO:0000313" key="10">
    <source>
        <dbReference type="EMBL" id="GFY57102.1"/>
    </source>
</evidence>
<feature type="non-terminal residue" evidence="10">
    <location>
        <position position="1"/>
    </location>
</feature>
<evidence type="ECO:0000256" key="7">
    <source>
        <dbReference type="SAM" id="MobiDB-lite"/>
    </source>
</evidence>
<dbReference type="InterPro" id="IPR013783">
    <property type="entry name" value="Ig-like_fold"/>
</dbReference>
<proteinExistence type="inferred from homology"/>
<dbReference type="Gene3D" id="2.20.130.20">
    <property type="match status" value="1"/>
</dbReference>
<evidence type="ECO:0000259" key="8">
    <source>
        <dbReference type="SMART" id="SM01359"/>
    </source>
</evidence>
<feature type="compositionally biased region" description="Low complexity" evidence="7">
    <location>
        <begin position="366"/>
        <end position="379"/>
    </location>
</feature>
<evidence type="ECO:0000313" key="11">
    <source>
        <dbReference type="Proteomes" id="UP000886998"/>
    </source>
</evidence>
<evidence type="ECO:0000259" key="9">
    <source>
        <dbReference type="SMART" id="SM01360"/>
    </source>
</evidence>
<dbReference type="Gene3D" id="2.60.40.1930">
    <property type="match status" value="3"/>
</dbReference>
<protein>
    <submittedName>
        <fullName evidence="10">Alpha-2-macroglobulin</fullName>
    </submittedName>
</protein>
<keyword evidence="4" id="KW-0646">Protease inhibitor</keyword>
<name>A0A8X6XQU8_9ARAC</name>
<dbReference type="SMART" id="SM01360">
    <property type="entry name" value="A2M"/>
    <property type="match status" value="1"/>
</dbReference>
<feature type="domain" description="Alpha-2-macroglobulin bait region" evidence="8">
    <location>
        <begin position="285"/>
        <end position="480"/>
    </location>
</feature>
<keyword evidence="6" id="KW-1015">Disulfide bond</keyword>
<feature type="region of interest" description="Disordered" evidence="7">
    <location>
        <begin position="502"/>
        <end position="528"/>
    </location>
</feature>
<dbReference type="Proteomes" id="UP000886998">
    <property type="component" value="Unassembled WGS sequence"/>
</dbReference>
<dbReference type="OrthoDB" id="6423155at2759"/>
<dbReference type="Pfam" id="PF17789">
    <property type="entry name" value="MG4"/>
    <property type="match status" value="1"/>
</dbReference>
<dbReference type="GO" id="GO:0004867">
    <property type="term" value="F:serine-type endopeptidase inhibitor activity"/>
    <property type="evidence" value="ECO:0007669"/>
    <property type="project" value="UniProtKB-KW"/>
</dbReference>
<dbReference type="SMART" id="SM01419">
    <property type="entry name" value="Thiol-ester_cl"/>
    <property type="match status" value="1"/>
</dbReference>
<keyword evidence="11" id="KW-1185">Reference proteome</keyword>
<dbReference type="PROSITE" id="PS00477">
    <property type="entry name" value="ALPHA_2_MACROGLOBULIN"/>
    <property type="match status" value="1"/>
</dbReference>
<dbReference type="Gene3D" id="2.60.40.10">
    <property type="entry name" value="Immunoglobulins"/>
    <property type="match status" value="2"/>
</dbReference>
<dbReference type="GO" id="GO:0005615">
    <property type="term" value="C:extracellular space"/>
    <property type="evidence" value="ECO:0007669"/>
    <property type="project" value="InterPro"/>
</dbReference>
<feature type="domain" description="Alpha-2-macroglobulin" evidence="9">
    <location>
        <begin position="621"/>
        <end position="711"/>
    </location>
</feature>
<dbReference type="SMART" id="SM01359">
    <property type="entry name" value="A2M_N_2"/>
    <property type="match status" value="1"/>
</dbReference>
<dbReference type="EMBL" id="BMAV01011335">
    <property type="protein sequence ID" value="GFY57102.1"/>
    <property type="molecule type" value="Genomic_DNA"/>
</dbReference>
<comment type="subcellular location">
    <subcellularLocation>
        <location evidence="1">Secreted</location>
    </subcellularLocation>
</comment>
<evidence type="ECO:0000256" key="6">
    <source>
        <dbReference type="ARBA" id="ARBA00023157"/>
    </source>
</evidence>
<feature type="compositionally biased region" description="Polar residues" evidence="7">
    <location>
        <begin position="502"/>
        <end position="524"/>
    </location>
</feature>
<dbReference type="InterPro" id="IPR041555">
    <property type="entry name" value="MG3"/>
</dbReference>
<dbReference type="Gene3D" id="1.50.10.20">
    <property type="match status" value="2"/>
</dbReference>
<dbReference type="InterPro" id="IPR019742">
    <property type="entry name" value="MacrogloblnA2_CS"/>
</dbReference>
<dbReference type="Pfam" id="PF00207">
    <property type="entry name" value="A2M"/>
    <property type="match status" value="1"/>
</dbReference>
<organism evidence="10 11">
    <name type="scientific">Trichonephila inaurata madagascariensis</name>
    <dbReference type="NCBI Taxonomy" id="2747483"/>
    <lineage>
        <taxon>Eukaryota</taxon>
        <taxon>Metazoa</taxon>
        <taxon>Ecdysozoa</taxon>
        <taxon>Arthropoda</taxon>
        <taxon>Chelicerata</taxon>
        <taxon>Arachnida</taxon>
        <taxon>Araneae</taxon>
        <taxon>Araneomorphae</taxon>
        <taxon>Entelegynae</taxon>
        <taxon>Araneoidea</taxon>
        <taxon>Nephilidae</taxon>
        <taxon>Trichonephila</taxon>
        <taxon>Trichonephila inaurata</taxon>
    </lineage>
</organism>
<dbReference type="Gene3D" id="6.20.50.160">
    <property type="match status" value="1"/>
</dbReference>
<dbReference type="SUPFAM" id="SSF81296">
    <property type="entry name" value="E set domains"/>
    <property type="match status" value="1"/>
</dbReference>
<dbReference type="InterPro" id="IPR011625">
    <property type="entry name" value="A2M_N_BRD"/>
</dbReference>
<dbReference type="Pfam" id="PF07703">
    <property type="entry name" value="A2M_BRD"/>
    <property type="match status" value="1"/>
</dbReference>
<dbReference type="InterPro" id="IPR011626">
    <property type="entry name" value="Alpha-macroglobulin_TED"/>
</dbReference>
<dbReference type="InterPro" id="IPR014756">
    <property type="entry name" value="Ig_E-set"/>
</dbReference>
<dbReference type="Pfam" id="PF07678">
    <property type="entry name" value="TED_complement"/>
    <property type="match status" value="2"/>
</dbReference>
<sequence>IQQLQFPLANEPSLGSWIISVDNGKSTQSTTFEVQEYELPKFDVSITFPPYVLVNAKIIPVQVCAKYTYGEPVKGTLNLNTSLEIYSYSYSYDRTPIIKNTVEIDGCYNYTINVSSIDPDHNYYYRRIMVAANVVEDGTGVEKSTTQYLGRTFSPLNLNFITDQNQRHYFKPGLPFNGKLKVTNPDNTPAEGEPIEICATVSRKRVTNYWLSQRTVKYCKNYTSDAKGYIKYALEPQHVDSISIELEAKSLKYARDPNTYSPGSLNQPTTNLYLNPFYSPSGSFVQLETIDKPIQCGTQKNVRLLFTSKENTNFKLNYQIISKGKVMSIGSTEVSFDTDDDVSSKFENDNDLINTLETQIVPIPHSSSLSSSSESSSSEFDCPETRDFRYTPPVGEVHIPINVHASLSPSFTLLVFYVREDRETVAAAEQIEVEKCFKNKVEFEFEDSEKQPGSQTSVRVTSSPHSMCGLKIVDKSVSLLDSSDQLSKDNIFQHIEDMNSNYYSSNPCNENTPQPGLQSSSRSSDIGPPYPYSSSSYVDSLGTFQDAGYLVISNLILFTRPCSNNGGGRVPSYQFQSAPEFLSTPALAFGPDVRAGPDGAPIKIQLPTTSIKDVRDYFPETWLFQMQKTGPNGVFMSKETLPDTITEWEGSAVCINSKDGLGLSDVSSIKGFQAFFISFTLPISVIRSEEFTVIVSVFSYVDNPLPVTVSLEQSKGFVVANDSTSGDLCIQPNTSNSIRLKLKATTVGKVNITVRAETASSSQVCGKSPVYSSFARDAITQSFDVEAEGFPNEKVHSILFCPTDGKNQTFSKSYDLKLPEDIIPDSARAFVDITGNILGPSIQNLNSLVSLPTGCGEQNMVKFTPNYLVLDFLNDIGKLTDDIKSMAIRNLNTGYQRELNYRHYDGSFSAFGESDETGSMFLTAFVLRSFFEAQRYITIDDSLLTDMQKWITDRQQTDGCFPNVGQIIDTGIQGGLEGERNQGAITAYVAASLLISKYQNQTVINEVFDFDIGILKTIKFKLRYDGIEYYRNPNGTKATNIETVAYAVLSNLQLGNNKSDIVPLVRYLTSNLNPQGGFSSTQDTVVGLHAVSNFASLVYKDPINIHVSISGGLQETVQITEGNKLLVQRNMVSKVPSTLNIQAQGQGCGLLQVN</sequence>
<accession>A0A8X6XQU8</accession>
<dbReference type="PANTHER" id="PTHR11412:SF171">
    <property type="entry name" value="PREGNANCY ZONE PROTEIN-LIKE PROTEIN"/>
    <property type="match status" value="1"/>
</dbReference>
<gene>
    <name evidence="10" type="primary">A2M</name>
    <name evidence="10" type="ORF">TNIN_347051</name>
</gene>
<evidence type="ECO:0000256" key="5">
    <source>
        <dbReference type="ARBA" id="ARBA00022900"/>
    </source>
</evidence>
<dbReference type="InterPro" id="IPR008930">
    <property type="entry name" value="Terpenoid_cyclase/PrenylTrfase"/>
</dbReference>
<dbReference type="SUPFAM" id="SSF48239">
    <property type="entry name" value="Terpenoid cyclases/Protein prenyltransferases"/>
    <property type="match status" value="1"/>
</dbReference>
<dbReference type="Gene3D" id="2.60.40.1940">
    <property type="match status" value="1"/>
</dbReference>
<keyword evidence="5" id="KW-0722">Serine protease inhibitor</keyword>
<keyword evidence="3" id="KW-0964">Secreted</keyword>
<dbReference type="InterPro" id="IPR001599">
    <property type="entry name" value="Macroglobln_a2"/>
</dbReference>
<dbReference type="InterPro" id="IPR050473">
    <property type="entry name" value="A2M/Complement_sys"/>
</dbReference>